<organism evidence="2 3">
    <name type="scientific">Occultella aeris</name>
    <dbReference type="NCBI Taxonomy" id="2761496"/>
    <lineage>
        <taxon>Bacteria</taxon>
        <taxon>Bacillati</taxon>
        <taxon>Actinomycetota</taxon>
        <taxon>Actinomycetes</taxon>
        <taxon>Micrococcales</taxon>
        <taxon>Ruaniaceae</taxon>
        <taxon>Occultella</taxon>
    </lineage>
</organism>
<name>A0A7M4DH60_9MICO</name>
<dbReference type="PANTHER" id="PTHR35908:SF1">
    <property type="entry name" value="CONSERVED PROTEIN"/>
    <property type="match status" value="1"/>
</dbReference>
<dbReference type="Proteomes" id="UP000419743">
    <property type="component" value="Unassembled WGS sequence"/>
</dbReference>
<evidence type="ECO:0000313" key="3">
    <source>
        <dbReference type="Proteomes" id="UP000419743"/>
    </source>
</evidence>
<keyword evidence="3" id="KW-1185">Reference proteome</keyword>
<dbReference type="SUPFAM" id="SSF54593">
    <property type="entry name" value="Glyoxalase/Bleomycin resistance protein/Dihydroxybiphenyl dioxygenase"/>
    <property type="match status" value="1"/>
</dbReference>
<dbReference type="EMBL" id="CACRYJ010000018">
    <property type="protein sequence ID" value="VZO36253.1"/>
    <property type="molecule type" value="Genomic_DNA"/>
</dbReference>
<dbReference type="PANTHER" id="PTHR35908">
    <property type="entry name" value="HYPOTHETICAL FUSION PROTEIN"/>
    <property type="match status" value="1"/>
</dbReference>
<dbReference type="RefSeq" id="WP_156740284.1">
    <property type="nucleotide sequence ID" value="NZ_CACRYJ010000018.1"/>
</dbReference>
<protein>
    <submittedName>
        <fullName evidence="2">Glyoxalase-like domain protein</fullName>
    </submittedName>
</protein>
<dbReference type="Pfam" id="PF18029">
    <property type="entry name" value="Glyoxalase_6"/>
    <property type="match status" value="1"/>
</dbReference>
<dbReference type="Gene3D" id="3.10.180.10">
    <property type="entry name" value="2,3-Dihydroxybiphenyl 1,2-Dioxygenase, domain 1"/>
    <property type="match status" value="1"/>
</dbReference>
<evidence type="ECO:0000259" key="1">
    <source>
        <dbReference type="Pfam" id="PF18029"/>
    </source>
</evidence>
<proteinExistence type="predicted"/>
<feature type="domain" description="Glyoxalase-like" evidence="1">
    <location>
        <begin position="9"/>
        <end position="120"/>
    </location>
</feature>
<gene>
    <name evidence="2" type="ORF">HALOF300_01457</name>
</gene>
<dbReference type="AlphaFoldDB" id="A0A7M4DH60"/>
<dbReference type="InterPro" id="IPR041581">
    <property type="entry name" value="Glyoxalase_6"/>
</dbReference>
<dbReference type="CDD" id="cd06587">
    <property type="entry name" value="VOC"/>
    <property type="match status" value="1"/>
</dbReference>
<reference evidence="2 3" key="1">
    <citation type="submission" date="2019-11" db="EMBL/GenBank/DDBJ databases">
        <authorList>
            <person name="Criscuolo A."/>
        </authorList>
    </citation>
    <scope>NUCLEOTIDE SEQUENCE [LARGE SCALE GENOMIC DNA]</scope>
    <source>
        <strain evidence="2">CIP111667</strain>
    </source>
</reference>
<dbReference type="InterPro" id="IPR029068">
    <property type="entry name" value="Glyas_Bleomycin-R_OHBP_Dase"/>
</dbReference>
<evidence type="ECO:0000313" key="2">
    <source>
        <dbReference type="EMBL" id="VZO36253.1"/>
    </source>
</evidence>
<comment type="caution">
    <text evidence="2">The sequence shown here is derived from an EMBL/GenBank/DDBJ whole genome shotgun (WGS) entry which is preliminary data.</text>
</comment>
<sequence>MTSRLSHTSVDSHDAYAQAAFWSQVLGYTGDPDDPDEPGDEECLIVSPDGRTKILFIEVPEGRTVKNRLHFDLAPTDLTRDDEVARLLELGATVVADRRVTDGKGWFTLADPEGNEFCVLRGDLERPDPWAHLIRDRRATEPR</sequence>
<accession>A0A7M4DH60</accession>